<dbReference type="InterPro" id="IPR001214">
    <property type="entry name" value="SET_dom"/>
</dbReference>
<dbReference type="SUPFAM" id="SSF82199">
    <property type="entry name" value="SET domain"/>
    <property type="match status" value="1"/>
</dbReference>
<dbReference type="GO" id="GO:0008757">
    <property type="term" value="F:S-adenosylmethionine-dependent methyltransferase activity"/>
    <property type="evidence" value="ECO:0007669"/>
    <property type="project" value="UniProtKB-ARBA"/>
</dbReference>
<dbReference type="SMART" id="SM00317">
    <property type="entry name" value="SET"/>
    <property type="match status" value="1"/>
</dbReference>
<dbReference type="Proteomes" id="UP000318571">
    <property type="component" value="Chromosome 6"/>
</dbReference>
<reference evidence="2 3" key="1">
    <citation type="journal article" date="2018" name="Nat. Ecol. Evol.">
        <title>Genomic signatures of mitonuclear coevolution across populations of Tigriopus californicus.</title>
        <authorList>
            <person name="Barreto F.S."/>
            <person name="Watson E.T."/>
            <person name="Lima T.G."/>
            <person name="Willett C.S."/>
            <person name="Edmands S."/>
            <person name="Li W."/>
            <person name="Burton R.S."/>
        </authorList>
    </citation>
    <scope>NUCLEOTIDE SEQUENCE [LARGE SCALE GENOMIC DNA]</scope>
    <source>
        <strain evidence="2 3">San Diego</strain>
    </source>
</reference>
<dbReference type="PROSITE" id="PS50280">
    <property type="entry name" value="SET"/>
    <property type="match status" value="1"/>
</dbReference>
<dbReference type="OMA" id="CHCARCH"/>
<dbReference type="STRING" id="6832.A0A553PQJ2"/>
<evidence type="ECO:0000313" key="3">
    <source>
        <dbReference type="Proteomes" id="UP000318571"/>
    </source>
</evidence>
<dbReference type="Pfam" id="PF00856">
    <property type="entry name" value="SET"/>
    <property type="match status" value="1"/>
</dbReference>
<keyword evidence="3" id="KW-1185">Reference proteome</keyword>
<dbReference type="EMBL" id="VCGU01000002">
    <property type="protein sequence ID" value="TRY79950.1"/>
    <property type="molecule type" value="Genomic_DNA"/>
</dbReference>
<dbReference type="Gene3D" id="2.170.270.10">
    <property type="entry name" value="SET domain"/>
    <property type="match status" value="1"/>
</dbReference>
<dbReference type="GO" id="GO:0008170">
    <property type="term" value="F:N-methyltransferase activity"/>
    <property type="evidence" value="ECO:0007669"/>
    <property type="project" value="UniProtKB-ARBA"/>
</dbReference>
<dbReference type="CDD" id="cd20071">
    <property type="entry name" value="SET_SMYD"/>
    <property type="match status" value="1"/>
</dbReference>
<comment type="caution">
    <text evidence="2">The sequence shown here is derived from an EMBL/GenBank/DDBJ whole genome shotgun (WGS) entry which is preliminary data.</text>
</comment>
<dbReference type="Gene3D" id="6.10.140.2220">
    <property type="match status" value="1"/>
</dbReference>
<evidence type="ECO:0000313" key="2">
    <source>
        <dbReference type="EMBL" id="TRY79950.1"/>
    </source>
</evidence>
<name>A0A553PQJ2_TIGCA</name>
<protein>
    <recommendedName>
        <fullName evidence="1">SET domain-containing protein</fullName>
    </recommendedName>
</protein>
<proteinExistence type="predicted"/>
<organism evidence="2 3">
    <name type="scientific">Tigriopus californicus</name>
    <name type="common">Marine copepod</name>
    <dbReference type="NCBI Taxonomy" id="6832"/>
    <lineage>
        <taxon>Eukaryota</taxon>
        <taxon>Metazoa</taxon>
        <taxon>Ecdysozoa</taxon>
        <taxon>Arthropoda</taxon>
        <taxon>Crustacea</taxon>
        <taxon>Multicrustacea</taxon>
        <taxon>Hexanauplia</taxon>
        <taxon>Copepoda</taxon>
        <taxon>Harpacticoida</taxon>
        <taxon>Harpacticidae</taxon>
        <taxon>Tigriopus</taxon>
    </lineage>
</organism>
<dbReference type="Gene3D" id="1.10.220.160">
    <property type="match status" value="1"/>
</dbReference>
<dbReference type="GO" id="GO:0008276">
    <property type="term" value="F:protein methyltransferase activity"/>
    <property type="evidence" value="ECO:0007669"/>
    <property type="project" value="UniProtKB-ARBA"/>
</dbReference>
<evidence type="ECO:0000259" key="1">
    <source>
        <dbReference type="PROSITE" id="PS50280"/>
    </source>
</evidence>
<dbReference type="InterPro" id="IPR046341">
    <property type="entry name" value="SET_dom_sf"/>
</dbReference>
<dbReference type="PANTHER" id="PTHR46455">
    <property type="entry name" value="SET AND MYND DOMAIN CONTAINING, ARTHROPOD-SPECIFIC, MEMBER 4, ISOFORM A"/>
    <property type="match status" value="1"/>
</dbReference>
<sequence length="509" mass="56996">MSLIHKHLSKTPNFRNDPIKMNTNGSLKQEVKLNTIGSVIKSVSYEIKFSANKGRGAFLLEPVEAGNLVLLEQAAVIGPKQTSPLVCLECFTKLSTKDLEYCCSKCGSTLCQSCSNLELRPLHDSECQIFQQAGHRFNPSTEKGARALYNIVTPLRFLLRAERNPEILFLHDNAESRQDTLIYCFNQVTVARTLREQLQLKERFSEAFIHKACGILDTNCYELGWNQLQARGLFLDIAHINHDCVPNCFKFFDENNNMCVMSAQDLQPGDELTLSYTPPLMSTPLRQVILQQTKLFVCHCARCHDPKELGAKLAALKCSPCGGDVLPENPIDLNSDFRCESCATIVPSERGKMMLDTAMKFVGKGSGNTQVSGDTFDVIQHLGRFLRPTHNLIVDLKLRFLNQLLMEVEHDLESRDTAETQEKLAHSLGFGLDLLNMAVIVNPGKSRLRGIISDLYHKLDKHVINGQDIKCEMEALMSEKDIQAQFKFDRGFHANNGTTLLSNGTKCLG</sequence>
<gene>
    <name evidence="2" type="ORF">TCAL_06000</name>
</gene>
<feature type="domain" description="SET" evidence="1">
    <location>
        <begin position="43"/>
        <end position="277"/>
    </location>
</feature>
<accession>A0A553PQJ2</accession>
<dbReference type="PANTHER" id="PTHR46455:SF3">
    <property type="entry name" value="SET AND MYND DOMAIN CONTAINING, ARTHROPOD-SPECIFIC, MEMBER 9, ISOFORM A-RELATED"/>
    <property type="match status" value="1"/>
</dbReference>
<dbReference type="AlphaFoldDB" id="A0A553PQJ2"/>
<dbReference type="InterPro" id="IPR053010">
    <property type="entry name" value="SET_SmydA-8"/>
</dbReference>